<gene>
    <name evidence="2" type="ORF">GCM10010361_29180</name>
</gene>
<organism evidence="2 3">
    <name type="scientific">Streptomyces olivaceiscleroticus</name>
    <dbReference type="NCBI Taxonomy" id="68245"/>
    <lineage>
        <taxon>Bacteria</taxon>
        <taxon>Bacillati</taxon>
        <taxon>Actinomycetota</taxon>
        <taxon>Actinomycetes</taxon>
        <taxon>Kitasatosporales</taxon>
        <taxon>Streptomycetaceae</taxon>
        <taxon>Streptomyces</taxon>
    </lineage>
</organism>
<evidence type="ECO:0000313" key="3">
    <source>
        <dbReference type="Proteomes" id="UP001500909"/>
    </source>
</evidence>
<keyword evidence="3" id="KW-1185">Reference proteome</keyword>
<dbReference type="EMBL" id="BAAABY010000023">
    <property type="protein sequence ID" value="GAA0463458.1"/>
    <property type="molecule type" value="Genomic_DNA"/>
</dbReference>
<dbReference type="RefSeq" id="WP_346095360.1">
    <property type="nucleotide sequence ID" value="NZ_BAAABY010000023.1"/>
</dbReference>
<comment type="caution">
    <text evidence="2">The sequence shown here is derived from an EMBL/GenBank/DDBJ whole genome shotgun (WGS) entry which is preliminary data.</text>
</comment>
<name>A0ABP3JT02_9ACTN</name>
<proteinExistence type="predicted"/>
<reference evidence="3" key="1">
    <citation type="journal article" date="2019" name="Int. J. Syst. Evol. Microbiol.">
        <title>The Global Catalogue of Microorganisms (GCM) 10K type strain sequencing project: providing services to taxonomists for standard genome sequencing and annotation.</title>
        <authorList>
            <consortium name="The Broad Institute Genomics Platform"/>
            <consortium name="The Broad Institute Genome Sequencing Center for Infectious Disease"/>
            <person name="Wu L."/>
            <person name="Ma J."/>
        </authorList>
    </citation>
    <scope>NUCLEOTIDE SEQUENCE [LARGE SCALE GENOMIC DNA]</scope>
    <source>
        <strain evidence="3">JCM 4805</strain>
    </source>
</reference>
<dbReference type="PANTHER" id="PTHR37539:SF1">
    <property type="entry name" value="ER-BOUND OXYGENASE MPAB_MPAB'_RUBBER OXYGENASE CATALYTIC DOMAIN-CONTAINING PROTEIN"/>
    <property type="match status" value="1"/>
</dbReference>
<feature type="domain" description="ER-bound oxygenase mpaB/mpaB'/Rubber oxygenase catalytic" evidence="1">
    <location>
        <begin position="107"/>
        <end position="306"/>
    </location>
</feature>
<dbReference type="Proteomes" id="UP001500909">
    <property type="component" value="Unassembled WGS sequence"/>
</dbReference>
<evidence type="ECO:0000313" key="2">
    <source>
        <dbReference type="EMBL" id="GAA0463458.1"/>
    </source>
</evidence>
<dbReference type="InterPro" id="IPR037473">
    <property type="entry name" value="Lcp-like"/>
</dbReference>
<accession>A0ABP3JT02</accession>
<dbReference type="Pfam" id="PF09995">
    <property type="entry name" value="MPAB_Lcp_cat"/>
    <property type="match status" value="1"/>
</dbReference>
<dbReference type="InterPro" id="IPR018713">
    <property type="entry name" value="MPAB/Lcp_cat_dom"/>
</dbReference>
<dbReference type="PANTHER" id="PTHR37539">
    <property type="entry name" value="SECRETED PROTEIN-RELATED"/>
    <property type="match status" value="1"/>
</dbReference>
<sequence length="349" mass="38634">MESPLTPSRSRLRHLLFSEDRLAKAAVEELHALGRPARYRLDAGLRGGLRSVRDAPPAVTALLEHAEQPQPSPDRELLDRGAGSLPTVNRFWYRIALGLGSLVHSYSTVPIAAALVSNGRLLADSERRIAATWAWYISVMLPGGLLNGADGYVATVRLRLLHARLPQPVTQVGLVRTWLSFTLVLHQALDTLGLGATDDETRDMYRLWWRVGHLLGIESDLYSGIDSHAQACTVLRLVDSVCEGPDAHSRRLTAHEVASVCALIASVTGLPEPVALDLTHTLLRRIHGDVFARGLGIPAGQSDTLVDLVIRHMKRERTWHRQAADEWAQAARRRLDSYRNDTVKWSSHD</sequence>
<evidence type="ECO:0000259" key="1">
    <source>
        <dbReference type="Pfam" id="PF09995"/>
    </source>
</evidence>
<protein>
    <recommendedName>
        <fullName evidence="1">ER-bound oxygenase mpaB/mpaB'/Rubber oxygenase catalytic domain-containing protein</fullName>
    </recommendedName>
</protein>